<dbReference type="Pfam" id="PF00135">
    <property type="entry name" value="COesterase"/>
    <property type="match status" value="1"/>
</dbReference>
<evidence type="ECO:0000256" key="3">
    <source>
        <dbReference type="RuleBase" id="RU361235"/>
    </source>
</evidence>
<accession>A0A084FWW2</accession>
<evidence type="ECO:0000256" key="1">
    <source>
        <dbReference type="ARBA" id="ARBA00005964"/>
    </source>
</evidence>
<dbReference type="GO" id="GO:0016787">
    <property type="term" value="F:hydrolase activity"/>
    <property type="evidence" value="ECO:0007669"/>
    <property type="project" value="UniProtKB-KW"/>
</dbReference>
<protein>
    <recommendedName>
        <fullName evidence="3">Carboxylic ester hydrolase</fullName>
        <ecNumber evidence="3">3.1.1.-</ecNumber>
    </recommendedName>
</protein>
<dbReference type="PROSITE" id="PS00941">
    <property type="entry name" value="CARBOXYLESTERASE_B_2"/>
    <property type="match status" value="1"/>
</dbReference>
<dbReference type="VEuPathDB" id="FungiDB:SAPIO_CDS9480"/>
<proteinExistence type="inferred from homology"/>
<name>A0A084FWW2_PSEDA</name>
<evidence type="ECO:0000259" key="4">
    <source>
        <dbReference type="Pfam" id="PF00135"/>
    </source>
</evidence>
<feature type="chain" id="PRO_5005106066" description="Carboxylic ester hydrolase" evidence="3">
    <location>
        <begin position="21"/>
        <end position="553"/>
    </location>
</feature>
<gene>
    <name evidence="5" type="ORF">SAPIO_CDS9480</name>
</gene>
<dbReference type="AlphaFoldDB" id="A0A084FWW2"/>
<dbReference type="KEGG" id="sapo:SAPIO_CDS9480"/>
<keyword evidence="6" id="KW-1185">Reference proteome</keyword>
<dbReference type="GeneID" id="27728552"/>
<dbReference type="InterPro" id="IPR019826">
    <property type="entry name" value="Carboxylesterase_B_AS"/>
</dbReference>
<dbReference type="EC" id="3.1.1.-" evidence="3"/>
<organism evidence="5 6">
    <name type="scientific">Pseudallescheria apiosperma</name>
    <name type="common">Scedosporium apiospermum</name>
    <dbReference type="NCBI Taxonomy" id="563466"/>
    <lineage>
        <taxon>Eukaryota</taxon>
        <taxon>Fungi</taxon>
        <taxon>Dikarya</taxon>
        <taxon>Ascomycota</taxon>
        <taxon>Pezizomycotina</taxon>
        <taxon>Sordariomycetes</taxon>
        <taxon>Hypocreomycetidae</taxon>
        <taxon>Microascales</taxon>
        <taxon>Microascaceae</taxon>
        <taxon>Scedosporium</taxon>
    </lineage>
</organism>
<sequence>MPSLYQVVGAVVTLLNGVAAASRASHQPRATVKNGTYEGKYVKSLRQDLFLGVPFAQPPLGDLRFQNPQSLDTAFEDIRDAKEYGDSCVGYGNSDAWPHTMSEDCLTLNIVRPSGYGEGSNLPVGVFIHGGGYYQDYSANGVYNLSFIVQESARMKKPIIGVSLDYRLSAWGFLASQEAVDAGIANIGLKDQRMGLRWIHENIAAFGGDPAKVTIFGESAGGGSVAYQSLAYGGKDEGLFRGMIIQSGAIGGDGKDLSSRTARYNKLVADVRCDGSEEKLACLRQAPFEDLNKAIMNGTSGFGPIVDGEFVTDFPSVLVEEGKFTKTPLLIGTNSAEGTLFLLGTTINTDQEVADYIMRSGPDEETTKTIMTLYPNIDALGLPESFENPPNSPYGSQYKRAVALATDQTFLAFRRSWTNIWSDNGLPVYSYLFDSPLPARPNMGSSHWYEIPYVFYNTHGLGIAEHINPFINATKEVLHLAMLMSRMWVSFIHDLDPNHHGVRSVEPWPLYNATRGYGKNFYFHPTNSGTQPDTFRLAGTTFLNSVGRDQYGY</sequence>
<reference evidence="5 6" key="1">
    <citation type="journal article" date="2014" name="Genome Announc.">
        <title>Draft genome sequence of the pathogenic fungus Scedosporium apiospermum.</title>
        <authorList>
            <person name="Vandeputte P."/>
            <person name="Ghamrawi S."/>
            <person name="Rechenmann M."/>
            <person name="Iltis A."/>
            <person name="Giraud S."/>
            <person name="Fleury M."/>
            <person name="Thornton C."/>
            <person name="Delhaes L."/>
            <person name="Meyer W."/>
            <person name="Papon N."/>
            <person name="Bouchara J.P."/>
        </authorList>
    </citation>
    <scope>NUCLEOTIDE SEQUENCE [LARGE SCALE GENOMIC DNA]</scope>
    <source>
        <strain evidence="5 6">IHEM 14462</strain>
    </source>
</reference>
<comment type="similarity">
    <text evidence="1 3">Belongs to the type-B carboxylesterase/lipase family.</text>
</comment>
<dbReference type="Proteomes" id="UP000028545">
    <property type="component" value="Unassembled WGS sequence"/>
</dbReference>
<dbReference type="PROSITE" id="PS00122">
    <property type="entry name" value="CARBOXYLESTERASE_B_1"/>
    <property type="match status" value="1"/>
</dbReference>
<keyword evidence="2 3" id="KW-0378">Hydrolase</keyword>
<dbReference type="InterPro" id="IPR002018">
    <property type="entry name" value="CarbesteraseB"/>
</dbReference>
<feature type="signal peptide" evidence="3">
    <location>
        <begin position="1"/>
        <end position="20"/>
    </location>
</feature>
<comment type="caution">
    <text evidence="5">The sequence shown here is derived from an EMBL/GenBank/DDBJ whole genome shotgun (WGS) entry which is preliminary data.</text>
</comment>
<dbReference type="OMA" id="MWISFIT"/>
<dbReference type="OrthoDB" id="408631at2759"/>
<feature type="domain" description="Carboxylesterase type B" evidence="4">
    <location>
        <begin position="28"/>
        <end position="514"/>
    </location>
</feature>
<dbReference type="InterPro" id="IPR019819">
    <property type="entry name" value="Carboxylesterase_B_CS"/>
</dbReference>
<evidence type="ECO:0000256" key="2">
    <source>
        <dbReference type="ARBA" id="ARBA00022801"/>
    </source>
</evidence>
<dbReference type="ESTHER" id="9pezi-a0a084fww2">
    <property type="family name" value="Fungal_carboxylesterase_lipase"/>
</dbReference>
<dbReference type="RefSeq" id="XP_016639373.1">
    <property type="nucleotide sequence ID" value="XM_016790863.1"/>
</dbReference>
<dbReference type="SUPFAM" id="SSF53474">
    <property type="entry name" value="alpha/beta-Hydrolases"/>
    <property type="match status" value="1"/>
</dbReference>
<dbReference type="Gene3D" id="3.40.50.1820">
    <property type="entry name" value="alpha/beta hydrolase"/>
    <property type="match status" value="1"/>
</dbReference>
<keyword evidence="3" id="KW-0732">Signal</keyword>
<evidence type="ECO:0000313" key="5">
    <source>
        <dbReference type="EMBL" id="KEZ39574.1"/>
    </source>
</evidence>
<dbReference type="HOGENOM" id="CLU_006586_10_6_1"/>
<dbReference type="PANTHER" id="PTHR11559">
    <property type="entry name" value="CARBOXYLESTERASE"/>
    <property type="match status" value="1"/>
</dbReference>
<dbReference type="InterPro" id="IPR029058">
    <property type="entry name" value="AB_hydrolase_fold"/>
</dbReference>
<dbReference type="EMBL" id="JOWA01000143">
    <property type="protein sequence ID" value="KEZ39574.1"/>
    <property type="molecule type" value="Genomic_DNA"/>
</dbReference>
<dbReference type="InterPro" id="IPR050309">
    <property type="entry name" value="Type-B_Carboxylest/Lipase"/>
</dbReference>
<evidence type="ECO:0000313" key="6">
    <source>
        <dbReference type="Proteomes" id="UP000028545"/>
    </source>
</evidence>